<keyword evidence="5" id="KW-0464">Manganese</keyword>
<dbReference type="InterPro" id="IPR043461">
    <property type="entry name" value="LpxH-like"/>
</dbReference>
<evidence type="ECO:0000313" key="10">
    <source>
        <dbReference type="Proteomes" id="UP000031980"/>
    </source>
</evidence>
<evidence type="ECO:0000313" key="8">
    <source>
        <dbReference type="EMBL" id="KIO44983.1"/>
    </source>
</evidence>
<dbReference type="SUPFAM" id="SSF56300">
    <property type="entry name" value="Metallo-dependent phosphatases"/>
    <property type="match status" value="1"/>
</dbReference>
<dbReference type="GO" id="GO:0046872">
    <property type="term" value="F:metal ion binding"/>
    <property type="evidence" value="ECO:0007669"/>
    <property type="project" value="UniProtKB-KW"/>
</dbReference>
<gene>
    <name evidence="8" type="ORF">BA92_08190</name>
    <name evidence="7" type="ORF">IE90_13795</name>
</gene>
<dbReference type="Pfam" id="PF00149">
    <property type="entry name" value="Metallophos"/>
    <property type="match status" value="1"/>
</dbReference>
<accession>A0A0C3MEV0</accession>
<dbReference type="Proteomes" id="UP000031937">
    <property type="component" value="Unassembled WGS sequence"/>
</dbReference>
<dbReference type="Proteomes" id="UP000031980">
    <property type="component" value="Unassembled WGS sequence"/>
</dbReference>
<evidence type="ECO:0000256" key="1">
    <source>
        <dbReference type="ARBA" id="ARBA00022475"/>
    </source>
</evidence>
<evidence type="ECO:0000256" key="4">
    <source>
        <dbReference type="ARBA" id="ARBA00023136"/>
    </source>
</evidence>
<comment type="caution">
    <text evidence="8">The sequence shown here is derived from an EMBL/GenBank/DDBJ whole genome shotgun (WGS) entry which is preliminary data.</text>
</comment>
<dbReference type="Gene3D" id="3.60.21.10">
    <property type="match status" value="1"/>
</dbReference>
<dbReference type="CDD" id="cd07398">
    <property type="entry name" value="MPP_YbbF-LpxH"/>
    <property type="match status" value="1"/>
</dbReference>
<sequence>MTNRLKFATVILSDVHLGSEHSKVEELTNFLKSVNCGKLILNGDIIDGWKLQRNPFGRWKQSYTNLIKVIMKMMENYGTEVIYVRGNHDDFLDKLTPLTLSNVSVVKDYIHVSCGRRYYVTHGDIFDHITTHMIWLAKLGDYGYAFLLWMNRILNQYRRKRGKPYYSFSQSIKHRVKSAVSYISDFEKELSSIAESRHFDGIICGHIHQPADRYYGNIHYLNSGDWVESLSALLEYPDGRWEIYSYEASTGMQMERETFRITA</sequence>
<reference evidence="8 10" key="1">
    <citation type="submission" date="2014-07" db="EMBL/GenBank/DDBJ databases">
        <title>Porphyromonadaceae bacterium OUH 308042 = ATCC BAA-2681 = DSM 28342 draft genome.</title>
        <authorList>
            <person name="Sydenham T.V."/>
            <person name="Hasman H."/>
            <person name="Justensen U.S."/>
        </authorList>
    </citation>
    <scope>NUCLEOTIDE SEQUENCE [LARGE SCALE GENOMIC DNA]</scope>
    <source>
        <strain evidence="8 10">OUH 308042</strain>
    </source>
</reference>
<name>A0A0C3MEV0_9PORP</name>
<evidence type="ECO:0000259" key="6">
    <source>
        <dbReference type="Pfam" id="PF00149"/>
    </source>
</evidence>
<keyword evidence="4" id="KW-0472">Membrane</keyword>
<keyword evidence="10" id="KW-1185">Reference proteome</keyword>
<evidence type="ECO:0000256" key="5">
    <source>
        <dbReference type="ARBA" id="ARBA00023211"/>
    </source>
</evidence>
<evidence type="ECO:0000256" key="2">
    <source>
        <dbReference type="ARBA" id="ARBA00022519"/>
    </source>
</evidence>
<evidence type="ECO:0000313" key="9">
    <source>
        <dbReference type="Proteomes" id="UP000031937"/>
    </source>
</evidence>
<evidence type="ECO:0000313" key="7">
    <source>
        <dbReference type="EMBL" id="KIO43270.1"/>
    </source>
</evidence>
<proteinExistence type="predicted"/>
<dbReference type="EMBL" id="JPIT01000032">
    <property type="protein sequence ID" value="KIO43270.1"/>
    <property type="molecule type" value="Genomic_DNA"/>
</dbReference>
<protein>
    <submittedName>
        <fullName evidence="8">Phosphoesterase</fullName>
    </submittedName>
</protein>
<keyword evidence="2" id="KW-0997">Cell inner membrane</keyword>
<dbReference type="OrthoDB" id="9802481at2"/>
<reference evidence="7 9" key="2">
    <citation type="submission" date="2014-07" db="EMBL/GenBank/DDBJ databases">
        <title>Porphyromonadaceae bacterium OUH 334697 = ATCC BAA-2682 = DSM 28341 draft genome.</title>
        <authorList>
            <person name="Sydenham T.V."/>
            <person name="Hasman H."/>
            <person name="Justesen U.S."/>
        </authorList>
    </citation>
    <scope>NUCLEOTIDE SEQUENCE [LARGE SCALE GENOMIC DNA]</scope>
    <source>
        <strain evidence="7 9">OUH 334697</strain>
    </source>
</reference>
<dbReference type="GO" id="GO:0009245">
    <property type="term" value="P:lipid A biosynthetic process"/>
    <property type="evidence" value="ECO:0007669"/>
    <property type="project" value="TreeGrafter"/>
</dbReference>
<dbReference type="InterPro" id="IPR004843">
    <property type="entry name" value="Calcineurin-like_PHP"/>
</dbReference>
<organism evidence="8 10">
    <name type="scientific">Sanguibacteroides justesenii</name>
    <dbReference type="NCBI Taxonomy" id="1547597"/>
    <lineage>
        <taxon>Bacteria</taxon>
        <taxon>Pseudomonadati</taxon>
        <taxon>Bacteroidota</taxon>
        <taxon>Bacteroidia</taxon>
        <taxon>Bacteroidales</taxon>
        <taxon>Porphyromonadaceae</taxon>
        <taxon>Sanguibacteroides</taxon>
    </lineage>
</organism>
<keyword evidence="3" id="KW-0479">Metal-binding</keyword>
<dbReference type="RefSeq" id="WP_041504470.1">
    <property type="nucleotide sequence ID" value="NZ_JPIT01000032.1"/>
</dbReference>
<keyword evidence="1" id="KW-1003">Cell membrane</keyword>
<dbReference type="EMBL" id="JPIU01000038">
    <property type="protein sequence ID" value="KIO44983.1"/>
    <property type="molecule type" value="Genomic_DNA"/>
</dbReference>
<dbReference type="GO" id="GO:0008758">
    <property type="term" value="F:UDP-2,3-diacylglucosamine hydrolase activity"/>
    <property type="evidence" value="ECO:0007669"/>
    <property type="project" value="TreeGrafter"/>
</dbReference>
<dbReference type="PANTHER" id="PTHR34990:SF2">
    <property type="entry name" value="BLL8164 PROTEIN"/>
    <property type="match status" value="1"/>
</dbReference>
<dbReference type="InterPro" id="IPR029052">
    <property type="entry name" value="Metallo-depent_PP-like"/>
</dbReference>
<evidence type="ECO:0000256" key="3">
    <source>
        <dbReference type="ARBA" id="ARBA00022723"/>
    </source>
</evidence>
<dbReference type="PANTHER" id="PTHR34990">
    <property type="entry name" value="UDP-2,3-DIACYLGLUCOSAMINE HYDROLASE-RELATED"/>
    <property type="match status" value="1"/>
</dbReference>
<dbReference type="GO" id="GO:0016020">
    <property type="term" value="C:membrane"/>
    <property type="evidence" value="ECO:0007669"/>
    <property type="project" value="GOC"/>
</dbReference>
<feature type="domain" description="Calcineurin-like phosphoesterase" evidence="6">
    <location>
        <begin position="10"/>
        <end position="210"/>
    </location>
</feature>
<dbReference type="AlphaFoldDB" id="A0A0C3MEV0"/>